<dbReference type="Proteomes" id="UP001161094">
    <property type="component" value="Unassembled WGS sequence"/>
</dbReference>
<accession>A0AA42S840</accession>
<dbReference type="RefSeq" id="WP_279997553.1">
    <property type="nucleotide sequence ID" value="NZ_JAOCDZ010000037.1"/>
</dbReference>
<gene>
    <name evidence="1" type="ORF">N5D93_30360</name>
</gene>
<comment type="caution">
    <text evidence="1">The sequence shown here is derived from an EMBL/GenBank/DDBJ whole genome shotgun (WGS) entry which is preliminary data.</text>
</comment>
<dbReference type="InterPro" id="IPR004195">
    <property type="entry name" value="Head_decoration_D"/>
</dbReference>
<dbReference type="Pfam" id="PF02924">
    <property type="entry name" value="HDPD"/>
    <property type="match status" value="1"/>
</dbReference>
<proteinExistence type="predicted"/>
<protein>
    <submittedName>
        <fullName evidence="1">Head decoration protein</fullName>
    </submittedName>
</protein>
<organism evidence="1 2">
    <name type="scientific">Achromobacter spanius</name>
    <dbReference type="NCBI Taxonomy" id="217203"/>
    <lineage>
        <taxon>Bacteria</taxon>
        <taxon>Pseudomonadati</taxon>
        <taxon>Pseudomonadota</taxon>
        <taxon>Betaproteobacteria</taxon>
        <taxon>Burkholderiales</taxon>
        <taxon>Alcaligenaceae</taxon>
        <taxon>Achromobacter</taxon>
    </lineage>
</organism>
<evidence type="ECO:0000313" key="1">
    <source>
        <dbReference type="EMBL" id="MDH0740138.1"/>
    </source>
</evidence>
<dbReference type="EMBL" id="JAOCDZ010000037">
    <property type="protein sequence ID" value="MDH0740138.1"/>
    <property type="molecule type" value="Genomic_DNA"/>
</dbReference>
<reference evidence="1" key="1">
    <citation type="submission" date="2022-09" db="EMBL/GenBank/DDBJ databases">
        <title>Intensive care unit water sources are persistently colonized with multi-drug resistant bacteria and are the site of extensive horizontal gene transfer of antibiotic resistance genes.</title>
        <authorList>
            <person name="Diorio-Toth L."/>
        </authorList>
    </citation>
    <scope>NUCLEOTIDE SEQUENCE</scope>
    <source>
        <strain evidence="1">GD03843</strain>
    </source>
</reference>
<sequence length="116" mass="12047">MNTLQEKPRTAEFLLSEGAGEISREKITLAATATGYPSGQVLGVITASKHYAHYDPAATDGTEKAACVLYGAAEASDAPQPATGIVRLAEVTAWSLTGLDADARADLAPAFLVVRD</sequence>
<evidence type="ECO:0000313" key="2">
    <source>
        <dbReference type="Proteomes" id="UP001161094"/>
    </source>
</evidence>
<name>A0AA42S840_9BURK</name>
<dbReference type="AlphaFoldDB" id="A0AA42S840"/>